<dbReference type="AlphaFoldDB" id="A0A931DRH7"/>
<gene>
    <name evidence="1" type="ORF">IW256_005486</name>
</gene>
<sequence>MIPTIRRYVAPLRAGLDTPDLPPKPPSVRDVRRWITSDPDHLTNDDKDQLAAILDRSRHGRANLDLLRTMILYN</sequence>
<evidence type="ECO:0000313" key="2">
    <source>
        <dbReference type="Proteomes" id="UP000614047"/>
    </source>
</evidence>
<accession>A0A931DRH7</accession>
<dbReference type="EMBL" id="JADOUA010000001">
    <property type="protein sequence ID" value="MBG6091373.1"/>
    <property type="molecule type" value="Genomic_DNA"/>
</dbReference>
<dbReference type="RefSeq" id="WP_197013692.1">
    <property type="nucleotide sequence ID" value="NZ_BAABES010000001.1"/>
</dbReference>
<dbReference type="Proteomes" id="UP000614047">
    <property type="component" value="Unassembled WGS sequence"/>
</dbReference>
<protein>
    <submittedName>
        <fullName evidence="1">Uncharacterized protein</fullName>
    </submittedName>
</protein>
<name>A0A931DRH7_9ACTN</name>
<comment type="caution">
    <text evidence="1">The sequence shown here is derived from an EMBL/GenBank/DDBJ whole genome shotgun (WGS) entry which is preliminary data.</text>
</comment>
<reference evidence="1" key="1">
    <citation type="submission" date="2020-11" db="EMBL/GenBank/DDBJ databases">
        <title>Sequencing the genomes of 1000 actinobacteria strains.</title>
        <authorList>
            <person name="Klenk H.-P."/>
        </authorList>
    </citation>
    <scope>NUCLEOTIDE SEQUENCE</scope>
    <source>
        <strain evidence="1">DSM 43175</strain>
    </source>
</reference>
<organism evidence="1 2">
    <name type="scientific">Actinomadura viridis</name>
    <dbReference type="NCBI Taxonomy" id="58110"/>
    <lineage>
        <taxon>Bacteria</taxon>
        <taxon>Bacillati</taxon>
        <taxon>Actinomycetota</taxon>
        <taxon>Actinomycetes</taxon>
        <taxon>Streptosporangiales</taxon>
        <taxon>Thermomonosporaceae</taxon>
        <taxon>Actinomadura</taxon>
    </lineage>
</organism>
<evidence type="ECO:0000313" key="1">
    <source>
        <dbReference type="EMBL" id="MBG6091373.1"/>
    </source>
</evidence>
<proteinExistence type="predicted"/>
<keyword evidence="2" id="KW-1185">Reference proteome</keyword>